<feature type="region of interest" description="Disordered" evidence="1">
    <location>
        <begin position="74"/>
        <end position="108"/>
    </location>
</feature>
<comment type="caution">
    <text evidence="2">The sequence shown here is derived from an EMBL/GenBank/DDBJ whole genome shotgun (WGS) entry which is preliminary data.</text>
</comment>
<dbReference type="Proteomes" id="UP000784294">
    <property type="component" value="Unassembled WGS sequence"/>
</dbReference>
<feature type="compositionally biased region" description="Acidic residues" evidence="1">
    <location>
        <begin position="146"/>
        <end position="162"/>
    </location>
</feature>
<evidence type="ECO:0000313" key="2">
    <source>
        <dbReference type="EMBL" id="VEL23884.1"/>
    </source>
</evidence>
<keyword evidence="3" id="KW-1185">Reference proteome</keyword>
<sequence>MNNELRQNYAEMKWSTGRPSGSSLLPLSLRPGDFSGMLQVTWLRRLSAQLVWSTRTQLAGLGAGTIHAATQANTTNAEAGEGGSPDEEVPKKERPVEANQSGAQIASAPSGWDNRLRLAAMGYQVCLISDDARPAELGGDIRTGREEEEESGEEEEEADGGEESNVGELSVWRPRKPGPTGQSLS</sequence>
<reference evidence="2" key="1">
    <citation type="submission" date="2018-11" db="EMBL/GenBank/DDBJ databases">
        <authorList>
            <consortium name="Pathogen Informatics"/>
        </authorList>
    </citation>
    <scope>NUCLEOTIDE SEQUENCE</scope>
</reference>
<feature type="non-terminal residue" evidence="2">
    <location>
        <position position="185"/>
    </location>
</feature>
<evidence type="ECO:0000256" key="1">
    <source>
        <dbReference type="SAM" id="MobiDB-lite"/>
    </source>
</evidence>
<protein>
    <submittedName>
        <fullName evidence="2">Uncharacterized protein</fullName>
    </submittedName>
</protein>
<dbReference type="AlphaFoldDB" id="A0A3S5BY10"/>
<name>A0A3S5BY10_9PLAT</name>
<gene>
    <name evidence="2" type="ORF">PXEA_LOCUS17324</name>
</gene>
<accession>A0A3S5BY10</accession>
<organism evidence="2 3">
    <name type="scientific">Protopolystoma xenopodis</name>
    <dbReference type="NCBI Taxonomy" id="117903"/>
    <lineage>
        <taxon>Eukaryota</taxon>
        <taxon>Metazoa</taxon>
        <taxon>Spiralia</taxon>
        <taxon>Lophotrochozoa</taxon>
        <taxon>Platyhelminthes</taxon>
        <taxon>Monogenea</taxon>
        <taxon>Polyopisthocotylea</taxon>
        <taxon>Polystomatidea</taxon>
        <taxon>Polystomatidae</taxon>
        <taxon>Protopolystoma</taxon>
    </lineage>
</organism>
<feature type="region of interest" description="Disordered" evidence="1">
    <location>
        <begin position="134"/>
        <end position="185"/>
    </location>
</feature>
<proteinExistence type="predicted"/>
<evidence type="ECO:0000313" key="3">
    <source>
        <dbReference type="Proteomes" id="UP000784294"/>
    </source>
</evidence>
<dbReference type="EMBL" id="CAAALY010064573">
    <property type="protein sequence ID" value="VEL23884.1"/>
    <property type="molecule type" value="Genomic_DNA"/>
</dbReference>